<dbReference type="EMBL" id="SMAO01000008">
    <property type="protein sequence ID" value="TCT19441.1"/>
    <property type="molecule type" value="Genomic_DNA"/>
</dbReference>
<dbReference type="Pfam" id="PF24860">
    <property type="entry name" value="FdhE_C"/>
    <property type="match status" value="1"/>
</dbReference>
<reference evidence="6 7" key="1">
    <citation type="submission" date="2019-03" db="EMBL/GenBank/DDBJ databases">
        <title>Genomic Encyclopedia of Type Strains, Phase IV (KMG-IV): sequencing the most valuable type-strain genomes for metagenomic binning, comparative biology and taxonomic classification.</title>
        <authorList>
            <person name="Goeker M."/>
        </authorList>
    </citation>
    <scope>NUCLEOTIDE SEQUENCE [LARGE SCALE GENOMIC DNA]</scope>
    <source>
        <strain evidence="6 7">DSM 13587</strain>
    </source>
</reference>
<dbReference type="PANTHER" id="PTHR37689:SF1">
    <property type="entry name" value="PROTEIN FDHE"/>
    <property type="match status" value="1"/>
</dbReference>
<feature type="domain" description="FdhE central" evidence="4">
    <location>
        <begin position="174"/>
        <end position="212"/>
    </location>
</feature>
<comment type="caution">
    <text evidence="6">The sequence shown here is derived from an EMBL/GenBank/DDBJ whole genome shotgun (WGS) entry which is preliminary data.</text>
</comment>
<dbReference type="InterPro" id="IPR056797">
    <property type="entry name" value="FdhE_central"/>
</dbReference>
<organism evidence="6 7">
    <name type="scientific">Thiobaca trueperi</name>
    <dbReference type="NCBI Taxonomy" id="127458"/>
    <lineage>
        <taxon>Bacteria</taxon>
        <taxon>Pseudomonadati</taxon>
        <taxon>Pseudomonadota</taxon>
        <taxon>Gammaproteobacteria</taxon>
        <taxon>Chromatiales</taxon>
        <taxon>Chromatiaceae</taxon>
        <taxon>Thiobaca</taxon>
    </lineage>
</organism>
<evidence type="ECO:0000259" key="5">
    <source>
        <dbReference type="Pfam" id="PF24860"/>
    </source>
</evidence>
<dbReference type="Gene3D" id="3.90.1670.10">
    <property type="entry name" value="FdhE-like domain"/>
    <property type="match status" value="1"/>
</dbReference>
<dbReference type="InterPro" id="IPR024064">
    <property type="entry name" value="FdhE-like_sf"/>
</dbReference>
<dbReference type="InterPro" id="IPR006452">
    <property type="entry name" value="Formate_DH_accessory"/>
</dbReference>
<feature type="domain" description="FdhE C-terminal" evidence="5">
    <location>
        <begin position="214"/>
        <end position="289"/>
    </location>
</feature>
<evidence type="ECO:0000313" key="6">
    <source>
        <dbReference type="EMBL" id="TCT19441.1"/>
    </source>
</evidence>
<dbReference type="OrthoDB" id="9794151at2"/>
<dbReference type="CDD" id="cd16341">
    <property type="entry name" value="FdhE"/>
    <property type="match status" value="1"/>
</dbReference>
<evidence type="ECO:0000256" key="1">
    <source>
        <dbReference type="ARBA" id="ARBA00022490"/>
    </source>
</evidence>
<dbReference type="Pfam" id="PF24859">
    <property type="entry name" value="FdhE_central"/>
    <property type="match status" value="1"/>
</dbReference>
<dbReference type="PANTHER" id="PTHR37689">
    <property type="entry name" value="PROTEIN FDHE"/>
    <property type="match status" value="1"/>
</dbReference>
<dbReference type="SUPFAM" id="SSF144020">
    <property type="entry name" value="FdhE-like"/>
    <property type="match status" value="1"/>
</dbReference>
<accession>A0A4R3MVL6</accession>
<dbReference type="InterPro" id="IPR056774">
    <property type="entry name" value="FdhE_N"/>
</dbReference>
<keyword evidence="1" id="KW-0963">Cytoplasm</keyword>
<keyword evidence="7" id="KW-1185">Reference proteome</keyword>
<dbReference type="Proteomes" id="UP000295717">
    <property type="component" value="Unassembled WGS sequence"/>
</dbReference>
<protein>
    <submittedName>
        <fullName evidence="6">Tat proofreading chaperone FdhE</fullName>
    </submittedName>
</protein>
<gene>
    <name evidence="6" type="ORF">EDC35_10847</name>
</gene>
<feature type="domain" description="FdhE N-terminal" evidence="3">
    <location>
        <begin position="13"/>
        <end position="70"/>
    </location>
</feature>
<evidence type="ECO:0000256" key="2">
    <source>
        <dbReference type="SAM" id="MobiDB-lite"/>
    </source>
</evidence>
<sequence>MLTEQTIPTPIAPQLRLTPAADLFAQRGRRLRQLAATHTLGPWLSWFAELCAAQQLAFERQAGSRSDDANGETTPSAPPSIPPARIAEIRSRLIPFLPTQAPPGVTRYPRFAIDITPSELTARLERNRLIARGEAIGAGRELEDLLIAASMQVAWSVDARQTATSNASAANAATCPHCGSVAVGSIILAGEGRAGLRYQECCLCATRWNSVRARCTLCDSGSVVQYLSLEGEYPAVAAETCDQCHAYTKLFFQSRDIQVDPTADDLATLALDVLVGEQGYARAAPNLLLCEGEAA</sequence>
<evidence type="ECO:0000259" key="3">
    <source>
        <dbReference type="Pfam" id="PF04216"/>
    </source>
</evidence>
<dbReference type="GO" id="GO:0051604">
    <property type="term" value="P:protein maturation"/>
    <property type="evidence" value="ECO:0007669"/>
    <property type="project" value="TreeGrafter"/>
</dbReference>
<feature type="region of interest" description="Disordered" evidence="2">
    <location>
        <begin position="62"/>
        <end position="84"/>
    </location>
</feature>
<proteinExistence type="predicted"/>
<dbReference type="RefSeq" id="WP_132977959.1">
    <property type="nucleotide sequence ID" value="NZ_SMAO01000008.1"/>
</dbReference>
<evidence type="ECO:0000313" key="7">
    <source>
        <dbReference type="Proteomes" id="UP000295717"/>
    </source>
</evidence>
<evidence type="ECO:0000259" key="4">
    <source>
        <dbReference type="Pfam" id="PF24859"/>
    </source>
</evidence>
<dbReference type="AlphaFoldDB" id="A0A4R3MVL6"/>
<name>A0A4R3MVL6_9GAMM</name>
<dbReference type="InterPro" id="IPR056796">
    <property type="entry name" value="FdhE_C"/>
</dbReference>
<dbReference type="GO" id="GO:0005829">
    <property type="term" value="C:cytosol"/>
    <property type="evidence" value="ECO:0007669"/>
    <property type="project" value="TreeGrafter"/>
</dbReference>
<dbReference type="Pfam" id="PF04216">
    <property type="entry name" value="FdhE_N"/>
    <property type="match status" value="1"/>
</dbReference>
<dbReference type="GO" id="GO:0008199">
    <property type="term" value="F:ferric iron binding"/>
    <property type="evidence" value="ECO:0007669"/>
    <property type="project" value="TreeGrafter"/>
</dbReference>